<feature type="chain" id="PRO_5035833525" description="DUF19 domain-containing protein" evidence="2">
    <location>
        <begin position="19"/>
        <end position="122"/>
    </location>
</feature>
<dbReference type="EMBL" id="CADEPM010000002">
    <property type="protein sequence ID" value="CAB3399694.1"/>
    <property type="molecule type" value="Genomic_DNA"/>
</dbReference>
<accession>A0A8S1EEW0</accession>
<evidence type="ECO:0000313" key="3">
    <source>
        <dbReference type="EMBL" id="CAB3399694.1"/>
    </source>
</evidence>
<protein>
    <recommendedName>
        <fullName evidence="5">DUF19 domain-containing protein</fullName>
    </recommendedName>
</protein>
<evidence type="ECO:0008006" key="5">
    <source>
        <dbReference type="Google" id="ProtNLM"/>
    </source>
</evidence>
<gene>
    <name evidence="3" type="ORF">CBOVIS_LOCUS2779</name>
</gene>
<keyword evidence="1" id="KW-0812">Transmembrane</keyword>
<feature type="transmembrane region" description="Helical" evidence="1">
    <location>
        <begin position="34"/>
        <end position="51"/>
    </location>
</feature>
<keyword evidence="1" id="KW-1133">Transmembrane helix</keyword>
<sequence>MQLFLTCSLVILSSTCNCSENPRHNEASRDNSDIWLVIILCFLFCFALRHANDFYHGETVTLVKEGEYGRRFCRRVRNKHLQQIENDFNDMFQKLCEKQDKELDEEGCSGYYEEKRGTRLYN</sequence>
<evidence type="ECO:0000256" key="1">
    <source>
        <dbReference type="SAM" id="Phobius"/>
    </source>
</evidence>
<keyword evidence="2" id="KW-0732">Signal</keyword>
<keyword evidence="4" id="KW-1185">Reference proteome</keyword>
<proteinExistence type="predicted"/>
<organism evidence="3 4">
    <name type="scientific">Caenorhabditis bovis</name>
    <dbReference type="NCBI Taxonomy" id="2654633"/>
    <lineage>
        <taxon>Eukaryota</taxon>
        <taxon>Metazoa</taxon>
        <taxon>Ecdysozoa</taxon>
        <taxon>Nematoda</taxon>
        <taxon>Chromadorea</taxon>
        <taxon>Rhabditida</taxon>
        <taxon>Rhabditina</taxon>
        <taxon>Rhabditomorpha</taxon>
        <taxon>Rhabditoidea</taxon>
        <taxon>Rhabditidae</taxon>
        <taxon>Peloderinae</taxon>
        <taxon>Caenorhabditis</taxon>
    </lineage>
</organism>
<evidence type="ECO:0000256" key="2">
    <source>
        <dbReference type="SAM" id="SignalP"/>
    </source>
</evidence>
<feature type="signal peptide" evidence="2">
    <location>
        <begin position="1"/>
        <end position="18"/>
    </location>
</feature>
<evidence type="ECO:0000313" key="4">
    <source>
        <dbReference type="Proteomes" id="UP000494206"/>
    </source>
</evidence>
<dbReference type="OrthoDB" id="5805849at2759"/>
<dbReference type="AlphaFoldDB" id="A0A8S1EEW0"/>
<reference evidence="3 4" key="1">
    <citation type="submission" date="2020-04" db="EMBL/GenBank/DDBJ databases">
        <authorList>
            <person name="Laetsch R D."/>
            <person name="Stevens L."/>
            <person name="Kumar S."/>
            <person name="Blaxter L. M."/>
        </authorList>
    </citation>
    <scope>NUCLEOTIDE SEQUENCE [LARGE SCALE GENOMIC DNA]</scope>
</reference>
<comment type="caution">
    <text evidence="3">The sequence shown here is derived from an EMBL/GenBank/DDBJ whole genome shotgun (WGS) entry which is preliminary data.</text>
</comment>
<name>A0A8S1EEW0_9PELO</name>
<keyword evidence="1" id="KW-0472">Membrane</keyword>
<dbReference type="Proteomes" id="UP000494206">
    <property type="component" value="Unassembled WGS sequence"/>
</dbReference>